<gene>
    <name evidence="9" type="ORF">ACFPO9_25695</name>
</gene>
<reference evidence="10" key="1">
    <citation type="journal article" date="2019" name="Int. J. Syst. Evol. Microbiol.">
        <title>The Global Catalogue of Microorganisms (GCM) 10K type strain sequencing project: providing services to taxonomists for standard genome sequencing and annotation.</title>
        <authorList>
            <consortium name="The Broad Institute Genomics Platform"/>
            <consortium name="The Broad Institute Genome Sequencing Center for Infectious Disease"/>
            <person name="Wu L."/>
            <person name="Ma J."/>
        </authorList>
    </citation>
    <scope>NUCLEOTIDE SEQUENCE [LARGE SCALE GENOMIC DNA]</scope>
    <source>
        <strain evidence="10">CGMCC 4.5798</strain>
    </source>
</reference>
<evidence type="ECO:0000256" key="8">
    <source>
        <dbReference type="SAM" id="Phobius"/>
    </source>
</evidence>
<comment type="pathway">
    <text evidence="1">Cofactor biosynthesis; ubiquinone biosynthesis.</text>
</comment>
<dbReference type="PANTHER" id="PTHR11237">
    <property type="entry name" value="COENZYME Q10 BIOSYNTHESIS PROTEIN 7"/>
    <property type="match status" value="1"/>
</dbReference>
<keyword evidence="2" id="KW-0831">Ubiquinone biosynthesis</keyword>
<dbReference type="InterPro" id="IPR009078">
    <property type="entry name" value="Ferritin-like_SF"/>
</dbReference>
<keyword evidence="5" id="KW-0408">Iron</keyword>
<accession>A0ABW0S767</accession>
<evidence type="ECO:0000256" key="5">
    <source>
        <dbReference type="ARBA" id="ARBA00023004"/>
    </source>
</evidence>
<organism evidence="9 10">
    <name type="scientific">Massilia aerilata</name>
    <dbReference type="NCBI Taxonomy" id="453817"/>
    <lineage>
        <taxon>Bacteria</taxon>
        <taxon>Pseudomonadati</taxon>
        <taxon>Pseudomonadota</taxon>
        <taxon>Betaproteobacteria</taxon>
        <taxon>Burkholderiales</taxon>
        <taxon>Oxalobacteraceae</taxon>
        <taxon>Telluria group</taxon>
        <taxon>Massilia</taxon>
    </lineage>
</organism>
<keyword evidence="4" id="KW-0560">Oxidoreductase</keyword>
<keyword evidence="3" id="KW-0479">Metal-binding</keyword>
<evidence type="ECO:0000256" key="1">
    <source>
        <dbReference type="ARBA" id="ARBA00004749"/>
    </source>
</evidence>
<evidence type="ECO:0000313" key="9">
    <source>
        <dbReference type="EMBL" id="MFC5551925.1"/>
    </source>
</evidence>
<protein>
    <submittedName>
        <fullName evidence="9">Demethoxyubiquinone hydroxylase family protein</fullName>
    </submittedName>
</protein>
<evidence type="ECO:0000256" key="3">
    <source>
        <dbReference type="ARBA" id="ARBA00022723"/>
    </source>
</evidence>
<keyword evidence="6" id="KW-0503">Monooxygenase</keyword>
<dbReference type="EMBL" id="JBHSMZ010000026">
    <property type="protein sequence ID" value="MFC5551925.1"/>
    <property type="molecule type" value="Genomic_DNA"/>
</dbReference>
<evidence type="ECO:0000313" key="10">
    <source>
        <dbReference type="Proteomes" id="UP001596086"/>
    </source>
</evidence>
<keyword evidence="8" id="KW-1133">Transmembrane helix</keyword>
<dbReference type="SUPFAM" id="SSF47240">
    <property type="entry name" value="Ferritin-like"/>
    <property type="match status" value="1"/>
</dbReference>
<evidence type="ECO:0000256" key="6">
    <source>
        <dbReference type="ARBA" id="ARBA00023033"/>
    </source>
</evidence>
<keyword evidence="10" id="KW-1185">Reference proteome</keyword>
<evidence type="ECO:0000256" key="2">
    <source>
        <dbReference type="ARBA" id="ARBA00022688"/>
    </source>
</evidence>
<evidence type="ECO:0000256" key="7">
    <source>
        <dbReference type="ARBA" id="ARBA00023136"/>
    </source>
</evidence>
<feature type="transmembrane region" description="Helical" evidence="8">
    <location>
        <begin position="76"/>
        <end position="105"/>
    </location>
</feature>
<sequence length="177" mass="19299">MHRIQPPAIDPGRIIKVNHAGEHGAVNIYAGQIAMARLRAPSLLPELAAFKAHEERHRAIFAKELKRRSLPRCRSFCLCGVGGYVLGFLTGLMGAQSIAIATVAVERVVLRHLRQQLLDIGTTDPDATTAISAILSEEQHHHDQSATHIRHAGVIDRMSGSVISAVTEAVIWIGMRI</sequence>
<comment type="caution">
    <text evidence="9">The sequence shown here is derived from an EMBL/GenBank/DDBJ whole genome shotgun (WGS) entry which is preliminary data.</text>
</comment>
<dbReference type="InterPro" id="IPR011566">
    <property type="entry name" value="Ubq_synth_Coq7"/>
</dbReference>
<keyword evidence="8" id="KW-0812">Transmembrane</keyword>
<dbReference type="PANTHER" id="PTHR11237:SF4">
    <property type="entry name" value="5-DEMETHOXYUBIQUINONE HYDROXYLASE, MITOCHONDRIAL"/>
    <property type="match status" value="1"/>
</dbReference>
<proteinExistence type="predicted"/>
<dbReference type="Proteomes" id="UP001596086">
    <property type="component" value="Unassembled WGS sequence"/>
</dbReference>
<dbReference type="RefSeq" id="WP_379776809.1">
    <property type="nucleotide sequence ID" value="NZ_JBHSMZ010000026.1"/>
</dbReference>
<name>A0ABW0S767_9BURK</name>
<evidence type="ECO:0000256" key="4">
    <source>
        <dbReference type="ARBA" id="ARBA00023002"/>
    </source>
</evidence>
<keyword evidence="7 8" id="KW-0472">Membrane</keyword>
<dbReference type="Pfam" id="PF03232">
    <property type="entry name" value="COQ7"/>
    <property type="match status" value="1"/>
</dbReference>